<feature type="transmembrane region" description="Helical" evidence="4">
    <location>
        <begin position="52"/>
        <end position="75"/>
    </location>
</feature>
<dbReference type="GO" id="GO:0043565">
    <property type="term" value="F:sequence-specific DNA binding"/>
    <property type="evidence" value="ECO:0007669"/>
    <property type="project" value="InterPro"/>
</dbReference>
<evidence type="ECO:0000259" key="5">
    <source>
        <dbReference type="PROSITE" id="PS01124"/>
    </source>
</evidence>
<evidence type="ECO:0000313" key="7">
    <source>
        <dbReference type="Proteomes" id="UP000247476"/>
    </source>
</evidence>
<keyword evidence="3" id="KW-0804">Transcription</keyword>
<dbReference type="SMART" id="SM00342">
    <property type="entry name" value="HTH_ARAC"/>
    <property type="match status" value="1"/>
</dbReference>
<protein>
    <recommendedName>
        <fullName evidence="5">HTH araC/xylS-type domain-containing protein</fullName>
    </recommendedName>
</protein>
<organism evidence="6 7">
    <name type="scientific">Paenibacillus flagellatus</name>
    <dbReference type="NCBI Taxonomy" id="2211139"/>
    <lineage>
        <taxon>Bacteria</taxon>
        <taxon>Bacillati</taxon>
        <taxon>Bacillota</taxon>
        <taxon>Bacilli</taxon>
        <taxon>Bacillales</taxon>
        <taxon>Paenibacillaceae</taxon>
        <taxon>Paenibacillus</taxon>
    </lineage>
</organism>
<dbReference type="AlphaFoldDB" id="A0A2V5KUR4"/>
<keyword evidence="4" id="KW-1133">Transmembrane helix</keyword>
<dbReference type="PANTHER" id="PTHR43280:SF10">
    <property type="entry name" value="REGULATORY PROTEIN POCR"/>
    <property type="match status" value="1"/>
</dbReference>
<dbReference type="Gene3D" id="1.10.10.60">
    <property type="entry name" value="Homeodomain-like"/>
    <property type="match status" value="2"/>
</dbReference>
<accession>A0A2V5KUR4</accession>
<dbReference type="Pfam" id="PF12833">
    <property type="entry name" value="HTH_18"/>
    <property type="match status" value="1"/>
</dbReference>
<evidence type="ECO:0000256" key="3">
    <source>
        <dbReference type="ARBA" id="ARBA00023163"/>
    </source>
</evidence>
<dbReference type="Proteomes" id="UP000247476">
    <property type="component" value="Unassembled WGS sequence"/>
</dbReference>
<evidence type="ECO:0000256" key="2">
    <source>
        <dbReference type="ARBA" id="ARBA00023125"/>
    </source>
</evidence>
<dbReference type="Gene3D" id="3.30.450.20">
    <property type="entry name" value="PAS domain"/>
    <property type="match status" value="1"/>
</dbReference>
<keyword evidence="4" id="KW-0472">Membrane</keyword>
<dbReference type="InterPro" id="IPR018060">
    <property type="entry name" value="HTH_AraC"/>
</dbReference>
<keyword evidence="2" id="KW-0238">DNA-binding</keyword>
<dbReference type="InterPro" id="IPR009057">
    <property type="entry name" value="Homeodomain-like_sf"/>
</dbReference>
<evidence type="ECO:0000256" key="4">
    <source>
        <dbReference type="SAM" id="Phobius"/>
    </source>
</evidence>
<feature type="domain" description="HTH araC/xylS-type" evidence="5">
    <location>
        <begin position="706"/>
        <end position="805"/>
    </location>
</feature>
<feature type="transmembrane region" description="Helical" evidence="4">
    <location>
        <begin position="342"/>
        <end position="361"/>
    </location>
</feature>
<dbReference type="InterPro" id="IPR018062">
    <property type="entry name" value="HTH_AraC-typ_CS"/>
</dbReference>
<dbReference type="EMBL" id="QJVJ01000003">
    <property type="protein sequence ID" value="PYI55717.1"/>
    <property type="molecule type" value="Genomic_DNA"/>
</dbReference>
<dbReference type="PROSITE" id="PS01124">
    <property type="entry name" value="HTH_ARAC_FAMILY_2"/>
    <property type="match status" value="1"/>
</dbReference>
<keyword evidence="7" id="KW-1185">Reference proteome</keyword>
<comment type="caution">
    <text evidence="6">The sequence shown here is derived from an EMBL/GenBank/DDBJ whole genome shotgun (WGS) entry which is preliminary data.</text>
</comment>
<dbReference type="SUPFAM" id="SSF46689">
    <property type="entry name" value="Homeodomain-like"/>
    <property type="match status" value="1"/>
</dbReference>
<dbReference type="PANTHER" id="PTHR43280">
    <property type="entry name" value="ARAC-FAMILY TRANSCRIPTIONAL REGULATOR"/>
    <property type="match status" value="1"/>
</dbReference>
<dbReference type="Pfam" id="PF17853">
    <property type="entry name" value="GGDEF_2"/>
    <property type="match status" value="1"/>
</dbReference>
<evidence type="ECO:0000313" key="6">
    <source>
        <dbReference type="EMBL" id="PYI55717.1"/>
    </source>
</evidence>
<sequence length="809" mass="92016">MLGREPFYRVGIPHNRHRNRRKQARIRRSGPIGRRGCTMRKPKRGLAGGHRVFVRLLAPNMLFLLLPLLVGWVLYGKTVREMEKELTASNMNLLRQNKDVLDRRFAEVASIALQLTGDTRIIQFQPVTEPFVGANTYRVLETRKSIYNFNLTNNFIFNTFVVYKNSGLVFKDSSTYGIAEFYEKFRYEGFDVESWKRLVIGTYHQRKVLPARDVEVDGTRRSLVTYIQSLGYPRYPQGAVVVTVDNREIEKLLGSLDLSGGGWAHIIDEEGSIVSSVSPDGTSYRIDRGRLTGKQGTVMMKLGERDMMITYTTSAYNGWIYLVAQPATVVLEKLLYIKRTTWTMAFVFLALGLIAAYLIAYRNSRPWKSILDTIVERTDGDGYFGSDAYRFVRDNVSRLIDSNRDLEKKLKEQAPLLQAALFERLLKGEYVPSPDTDALLRHVGIDTQGRRFVASIVQLRGYDGGLDADTLEELDVKRVMVKELLRQRMPGQAYWHDTAEDQIALLLAFDADGPAEGADPIADVVPDASELIRSKLNVATRFAIGGTYAGLMGVSRSYEEAKRVIEYLTWRNRNGTMRFDELPVENGGYYYPADLEMRLGHLARAGEKDAVETLLGELHQINFEDRRLSVPMLRLFVSEMWGTVVKLLPQLAMDDGAVAEQVQTFSSENASYGSLERQYRMIETTYRRICDFVGEHKKSQNVQLLEDIVSYVHERFAQADLCLDSVADRMNISKGYLSQFFKEQTGVNFSDYLEQLRMNEAKALLAKTDLPVYEIAQRVGYSSSNTFCRAFKRINGVSASVFRQPQPPS</sequence>
<dbReference type="InterPro" id="IPR041522">
    <property type="entry name" value="CdaR_GGDEF"/>
</dbReference>
<dbReference type="GO" id="GO:0003700">
    <property type="term" value="F:DNA-binding transcription factor activity"/>
    <property type="evidence" value="ECO:0007669"/>
    <property type="project" value="InterPro"/>
</dbReference>
<reference evidence="6 7" key="1">
    <citation type="submission" date="2018-05" db="EMBL/GenBank/DDBJ databases">
        <title>Paenibacillus flagellatus sp. nov., isolated from selenium mineral soil.</title>
        <authorList>
            <person name="Dai X."/>
        </authorList>
    </citation>
    <scope>NUCLEOTIDE SEQUENCE [LARGE SCALE GENOMIC DNA]</scope>
    <source>
        <strain evidence="6 7">DXL2</strain>
    </source>
</reference>
<dbReference type="PROSITE" id="PS00041">
    <property type="entry name" value="HTH_ARAC_FAMILY_1"/>
    <property type="match status" value="1"/>
</dbReference>
<gene>
    <name evidence="6" type="ORF">DLM86_08310</name>
</gene>
<proteinExistence type="predicted"/>
<evidence type="ECO:0000256" key="1">
    <source>
        <dbReference type="ARBA" id="ARBA00023015"/>
    </source>
</evidence>
<keyword evidence="4" id="KW-0812">Transmembrane</keyword>
<name>A0A2V5KUR4_9BACL</name>
<feature type="transmembrane region" description="Helical" evidence="4">
    <location>
        <begin position="309"/>
        <end position="330"/>
    </location>
</feature>
<keyword evidence="1" id="KW-0805">Transcription regulation</keyword>